<dbReference type="AlphaFoldDB" id="A0A1A6HIW0"/>
<reference evidence="1 2" key="1">
    <citation type="submission" date="2016-06" db="EMBL/GenBank/DDBJ databases">
        <title>The Draft Genome Sequence and Annotation of the Desert Woodrat Neotoma lepida.</title>
        <authorList>
            <person name="Campbell M."/>
            <person name="Oakeson K.F."/>
            <person name="Yandell M."/>
            <person name="Halpert J.R."/>
            <person name="Dearing D."/>
        </authorList>
    </citation>
    <scope>NUCLEOTIDE SEQUENCE [LARGE SCALE GENOMIC DNA]</scope>
    <source>
        <strain evidence="1">417</strain>
        <tissue evidence="1">Liver</tissue>
    </source>
</reference>
<keyword evidence="2" id="KW-1185">Reference proteome</keyword>
<name>A0A1A6HIW0_NEOLE</name>
<accession>A0A1A6HIW0</accession>
<sequence>MPCKQCLSVVSNCWVWFNLYDTLDWQYWTMPDFPSSALFPPTLEFGSSLQETHRAIIELVPLNVVEGDSAVLVHNISGNTCCFFQYKGVTTDNRYVNCMQHNNQ</sequence>
<dbReference type="Proteomes" id="UP000092124">
    <property type="component" value="Unassembled WGS sequence"/>
</dbReference>
<comment type="caution">
    <text evidence="1">The sequence shown here is derived from an EMBL/GenBank/DDBJ whole genome shotgun (WGS) entry which is preliminary data.</text>
</comment>
<dbReference type="EMBL" id="LZPO01027714">
    <property type="protein sequence ID" value="OBS77900.1"/>
    <property type="molecule type" value="Genomic_DNA"/>
</dbReference>
<organism evidence="1 2">
    <name type="scientific">Neotoma lepida</name>
    <name type="common">Desert woodrat</name>
    <dbReference type="NCBI Taxonomy" id="56216"/>
    <lineage>
        <taxon>Eukaryota</taxon>
        <taxon>Metazoa</taxon>
        <taxon>Chordata</taxon>
        <taxon>Craniata</taxon>
        <taxon>Vertebrata</taxon>
        <taxon>Euteleostomi</taxon>
        <taxon>Mammalia</taxon>
        <taxon>Eutheria</taxon>
        <taxon>Euarchontoglires</taxon>
        <taxon>Glires</taxon>
        <taxon>Rodentia</taxon>
        <taxon>Myomorpha</taxon>
        <taxon>Muroidea</taxon>
        <taxon>Cricetidae</taxon>
        <taxon>Neotominae</taxon>
        <taxon>Neotoma</taxon>
    </lineage>
</organism>
<proteinExistence type="predicted"/>
<evidence type="ECO:0000313" key="2">
    <source>
        <dbReference type="Proteomes" id="UP000092124"/>
    </source>
</evidence>
<gene>
    <name evidence="1" type="ORF">A6R68_19709</name>
</gene>
<protein>
    <submittedName>
        <fullName evidence="1">Uncharacterized protein</fullName>
    </submittedName>
</protein>
<evidence type="ECO:0000313" key="1">
    <source>
        <dbReference type="EMBL" id="OBS77900.1"/>
    </source>
</evidence>